<evidence type="ECO:0000313" key="4">
    <source>
        <dbReference type="Proteomes" id="UP001444661"/>
    </source>
</evidence>
<protein>
    <recommendedName>
        <fullName evidence="2">AAA+ ATPase domain-containing protein</fullName>
    </recommendedName>
</protein>
<dbReference type="Pfam" id="PF23232">
    <property type="entry name" value="AAA_lid_13"/>
    <property type="match status" value="1"/>
</dbReference>
<keyword evidence="4" id="KW-1185">Reference proteome</keyword>
<evidence type="ECO:0000259" key="2">
    <source>
        <dbReference type="SMART" id="SM00382"/>
    </source>
</evidence>
<feature type="region of interest" description="Disordered" evidence="1">
    <location>
        <begin position="538"/>
        <end position="557"/>
    </location>
</feature>
<organism evidence="3 4">
    <name type="scientific">Apiospora rasikravindrae</name>
    <dbReference type="NCBI Taxonomy" id="990691"/>
    <lineage>
        <taxon>Eukaryota</taxon>
        <taxon>Fungi</taxon>
        <taxon>Dikarya</taxon>
        <taxon>Ascomycota</taxon>
        <taxon>Pezizomycotina</taxon>
        <taxon>Sordariomycetes</taxon>
        <taxon>Xylariomycetidae</taxon>
        <taxon>Amphisphaeriales</taxon>
        <taxon>Apiosporaceae</taxon>
        <taxon>Apiospora</taxon>
    </lineage>
</organism>
<dbReference type="SUPFAM" id="SSF52540">
    <property type="entry name" value="P-loop containing nucleoside triphosphate hydrolases"/>
    <property type="match status" value="1"/>
</dbReference>
<dbReference type="InterPro" id="IPR056599">
    <property type="entry name" value="AAA_lid_fung"/>
</dbReference>
<dbReference type="Pfam" id="PF00004">
    <property type="entry name" value="AAA"/>
    <property type="match status" value="1"/>
</dbReference>
<dbReference type="Gene3D" id="3.40.50.300">
    <property type="entry name" value="P-loop containing nucleotide triphosphate hydrolases"/>
    <property type="match status" value="1"/>
</dbReference>
<dbReference type="Proteomes" id="UP001444661">
    <property type="component" value="Unassembled WGS sequence"/>
</dbReference>
<sequence length="557" mass="62907">MESTRSGSTVAARKLKDQGYSPGSFLIECFYIHFDGLRYGPVNATFQIRKFDGKRDITSLPIFPLACDKDEPRIRERLLKRGQEFATLSNAKDAAHRKYKGLTLGKTQEMDSKPTIGIEDLLLDDSSEYLPIDRDSAQAVSFSSGPTCWESGCCGNDIIHPDYEVDEKARKDFRTNNRTLLESFDSPEQLTLDHKILLPPCVYGFVLRTRKWATFDIDLITPPEYGTGWDQLVIDKDTKSTVLALVDNHERPRDSPGAEFDGVLSSVDLVQGKGKGLIILLHGEPGVGKTSTAECVAAHTKRPLFPITCGDIGHLAEEVEANLEQNFQLAHKWGCVLLLDEAESLEYYSVSWNTMLLKCLPADNMPQGILFLTTNRVGKIDTAFKSRIHLSLYYKRLDRRSTLQIWENNLKRVKEEFAKEKKEIICDDSDILKFATTHYKDLKQDKTLRVWNGRQIRNSFQTAIAIATYEARGKSDNHNHGSRDATGYHSEPLHLGVAHFENVAKSAKQFDRYLIGLHQGMTESGLAREAAARQRIVEGEAQKTQDEETEQNYRVLV</sequence>
<accession>A0ABR1RS95</accession>
<reference evidence="3 4" key="1">
    <citation type="submission" date="2023-01" db="EMBL/GenBank/DDBJ databases">
        <title>Analysis of 21 Apiospora genomes using comparative genomics revels a genus with tremendous synthesis potential of carbohydrate active enzymes and secondary metabolites.</title>
        <authorList>
            <person name="Sorensen T."/>
        </authorList>
    </citation>
    <scope>NUCLEOTIDE SEQUENCE [LARGE SCALE GENOMIC DNA]</scope>
    <source>
        <strain evidence="3 4">CBS 33761</strain>
    </source>
</reference>
<dbReference type="InterPro" id="IPR003959">
    <property type="entry name" value="ATPase_AAA_core"/>
</dbReference>
<evidence type="ECO:0000256" key="1">
    <source>
        <dbReference type="SAM" id="MobiDB-lite"/>
    </source>
</evidence>
<feature type="domain" description="AAA+ ATPase" evidence="2">
    <location>
        <begin position="275"/>
        <end position="398"/>
    </location>
</feature>
<proteinExistence type="predicted"/>
<dbReference type="Pfam" id="PF22942">
    <property type="entry name" value="DUF7025"/>
    <property type="match status" value="1"/>
</dbReference>
<dbReference type="EMBL" id="JAQQWK010000013">
    <property type="protein sequence ID" value="KAK8017692.1"/>
    <property type="molecule type" value="Genomic_DNA"/>
</dbReference>
<dbReference type="CDD" id="cd19481">
    <property type="entry name" value="RecA-like_protease"/>
    <property type="match status" value="1"/>
</dbReference>
<dbReference type="InterPro" id="IPR054289">
    <property type="entry name" value="DUF7025"/>
</dbReference>
<name>A0ABR1RS95_9PEZI</name>
<dbReference type="SMART" id="SM00382">
    <property type="entry name" value="AAA"/>
    <property type="match status" value="1"/>
</dbReference>
<dbReference type="InterPro" id="IPR003593">
    <property type="entry name" value="AAA+_ATPase"/>
</dbReference>
<dbReference type="InterPro" id="IPR027417">
    <property type="entry name" value="P-loop_NTPase"/>
</dbReference>
<dbReference type="PANTHER" id="PTHR46411">
    <property type="entry name" value="FAMILY ATPASE, PUTATIVE-RELATED"/>
    <property type="match status" value="1"/>
</dbReference>
<gene>
    <name evidence="3" type="ORF">PG993_014018</name>
</gene>
<evidence type="ECO:0000313" key="3">
    <source>
        <dbReference type="EMBL" id="KAK8017692.1"/>
    </source>
</evidence>
<dbReference type="PANTHER" id="PTHR46411:SF2">
    <property type="entry name" value="AAA+ ATPASE DOMAIN-CONTAINING PROTEIN"/>
    <property type="match status" value="1"/>
</dbReference>
<comment type="caution">
    <text evidence="3">The sequence shown here is derived from an EMBL/GenBank/DDBJ whole genome shotgun (WGS) entry which is preliminary data.</text>
</comment>